<keyword evidence="14" id="KW-0547">Nucleotide-binding</keyword>
<dbReference type="FunFam" id="3.30.390.30:FF:000001">
    <property type="entry name" value="Dihydrolipoyl dehydrogenase"/>
    <property type="match status" value="1"/>
</dbReference>
<evidence type="ECO:0000256" key="1">
    <source>
        <dbReference type="ARBA" id="ARBA00004496"/>
    </source>
</evidence>
<dbReference type="Pfam" id="PF07992">
    <property type="entry name" value="Pyr_redox_2"/>
    <property type="match status" value="1"/>
</dbReference>
<dbReference type="PRINTS" id="PR00368">
    <property type="entry name" value="FADPNR"/>
</dbReference>
<dbReference type="EMBL" id="HF563609">
    <property type="protein sequence ID" value="CCP25297.1"/>
    <property type="molecule type" value="Genomic_DNA"/>
</dbReference>
<dbReference type="PRINTS" id="PR00411">
    <property type="entry name" value="PNDRDTASEI"/>
</dbReference>
<comment type="subcellular location">
    <subcellularLocation>
        <location evidence="1">Cytoplasm</location>
    </subcellularLocation>
</comment>
<dbReference type="Gene3D" id="3.50.50.60">
    <property type="entry name" value="FAD/NAD(P)-binding domain"/>
    <property type="match status" value="2"/>
</dbReference>
<dbReference type="SUPFAM" id="SSF51905">
    <property type="entry name" value="FAD/NAD(P)-binding domain"/>
    <property type="match status" value="1"/>
</dbReference>
<evidence type="ECO:0000256" key="14">
    <source>
        <dbReference type="PIRSR" id="PIRSR000350-3"/>
    </source>
</evidence>
<dbReference type="PIRSF" id="PIRSF000350">
    <property type="entry name" value="Mercury_reductase_MerA"/>
    <property type="match status" value="1"/>
</dbReference>
<accession>F4LVP7</accession>
<evidence type="ECO:0000256" key="8">
    <source>
        <dbReference type="ARBA" id="ARBA00023002"/>
    </source>
</evidence>
<dbReference type="Gene3D" id="3.30.390.30">
    <property type="match status" value="1"/>
</dbReference>
<evidence type="ECO:0000256" key="5">
    <source>
        <dbReference type="ARBA" id="ARBA00022490"/>
    </source>
</evidence>
<evidence type="ECO:0000256" key="7">
    <source>
        <dbReference type="ARBA" id="ARBA00022827"/>
    </source>
</evidence>
<feature type="disulfide bond" description="Redox-active" evidence="15">
    <location>
        <begin position="40"/>
        <end position="45"/>
    </location>
</feature>
<proteinExistence type="inferred from homology"/>
<gene>
    <name evidence="19" type="primary">LPD</name>
    <name evidence="19" type="ordered locus">TEPIRE1_0608</name>
</gene>
<dbReference type="InterPro" id="IPR023753">
    <property type="entry name" value="FAD/NAD-binding_dom"/>
</dbReference>
<feature type="binding site" evidence="14">
    <location>
        <position position="266"/>
    </location>
    <ligand>
        <name>NAD(+)</name>
        <dbReference type="ChEBI" id="CHEBI:57540"/>
    </ligand>
</feature>
<dbReference type="InterPro" id="IPR036188">
    <property type="entry name" value="FAD/NAD-bd_sf"/>
</dbReference>
<dbReference type="PANTHER" id="PTHR22912:SF217">
    <property type="entry name" value="DIHYDROLIPOYL DEHYDROGENASE"/>
    <property type="match status" value="1"/>
</dbReference>
<feature type="binding site" evidence="14">
    <location>
        <position position="113"/>
    </location>
    <ligand>
        <name>FAD</name>
        <dbReference type="ChEBI" id="CHEBI:57692"/>
    </ligand>
</feature>
<feature type="binding site" evidence="14">
    <location>
        <begin position="179"/>
        <end position="186"/>
    </location>
    <ligand>
        <name>NAD(+)</name>
        <dbReference type="ChEBI" id="CHEBI:57540"/>
    </ligand>
</feature>
<keyword evidence="7 14" id="KW-0274">FAD</keyword>
<evidence type="ECO:0000256" key="3">
    <source>
        <dbReference type="ARBA" id="ARBA00012608"/>
    </source>
</evidence>
<evidence type="ECO:0000313" key="19">
    <source>
        <dbReference type="EMBL" id="CCP25297.1"/>
    </source>
</evidence>
<comment type="catalytic activity">
    <reaction evidence="12 16">
        <text>N(6)-[(R)-dihydrolipoyl]-L-lysyl-[protein] + NAD(+) = N(6)-[(R)-lipoyl]-L-lysyl-[protein] + NADH + H(+)</text>
        <dbReference type="Rhea" id="RHEA:15045"/>
        <dbReference type="Rhea" id="RHEA-COMP:10474"/>
        <dbReference type="Rhea" id="RHEA-COMP:10475"/>
        <dbReference type="ChEBI" id="CHEBI:15378"/>
        <dbReference type="ChEBI" id="CHEBI:57540"/>
        <dbReference type="ChEBI" id="CHEBI:57945"/>
        <dbReference type="ChEBI" id="CHEBI:83099"/>
        <dbReference type="ChEBI" id="CHEBI:83100"/>
        <dbReference type="EC" id="1.8.1.4"/>
    </reaction>
</comment>
<evidence type="ECO:0000256" key="6">
    <source>
        <dbReference type="ARBA" id="ARBA00022630"/>
    </source>
</evidence>
<dbReference type="GO" id="GO:0004148">
    <property type="term" value="F:dihydrolipoyl dehydrogenase (NADH) activity"/>
    <property type="evidence" value="ECO:0007669"/>
    <property type="project" value="UniProtKB-EC"/>
</dbReference>
<dbReference type="EC" id="1.8.1.4" evidence="3 16"/>
<dbReference type="InterPro" id="IPR050151">
    <property type="entry name" value="Class-I_Pyr_Nuc-Dis_Oxidored"/>
</dbReference>
<dbReference type="OrthoDB" id="9807946at2"/>
<feature type="binding site" evidence="14">
    <location>
        <begin position="142"/>
        <end position="144"/>
    </location>
    <ligand>
        <name>FAD</name>
        <dbReference type="ChEBI" id="CHEBI:57692"/>
    </ligand>
</feature>
<dbReference type="Pfam" id="PF02852">
    <property type="entry name" value="Pyr_redox_dim"/>
    <property type="match status" value="1"/>
</dbReference>
<evidence type="ECO:0000256" key="16">
    <source>
        <dbReference type="RuleBase" id="RU003692"/>
    </source>
</evidence>
<feature type="domain" description="Pyridine nucleotide-disulphide oxidoreductase dimerisation" evidence="17">
    <location>
        <begin position="340"/>
        <end position="448"/>
    </location>
</feature>
<evidence type="ECO:0000256" key="9">
    <source>
        <dbReference type="ARBA" id="ARBA00023027"/>
    </source>
</evidence>
<dbReference type="PATRIC" id="fig|1209989.3.peg.656"/>
<dbReference type="GO" id="GO:0050660">
    <property type="term" value="F:flavin adenine dinucleotide binding"/>
    <property type="evidence" value="ECO:0007669"/>
    <property type="project" value="InterPro"/>
</dbReference>
<evidence type="ECO:0000313" key="20">
    <source>
        <dbReference type="Proteomes" id="UP000010802"/>
    </source>
</evidence>
<evidence type="ECO:0000256" key="2">
    <source>
        <dbReference type="ARBA" id="ARBA00007532"/>
    </source>
</evidence>
<dbReference type="KEGG" id="tae:TepiRe1_0608"/>
<keyword evidence="20" id="KW-1185">Reference proteome</keyword>
<dbReference type="InterPro" id="IPR001100">
    <property type="entry name" value="Pyr_nuc-diS_OxRdtase"/>
</dbReference>
<dbReference type="InterPro" id="IPR006258">
    <property type="entry name" value="Lipoamide_DH"/>
</dbReference>
<evidence type="ECO:0000256" key="10">
    <source>
        <dbReference type="ARBA" id="ARBA00023157"/>
    </source>
</evidence>
<evidence type="ECO:0000259" key="18">
    <source>
        <dbReference type="Pfam" id="PF07992"/>
    </source>
</evidence>
<keyword evidence="6 16" id="KW-0285">Flavoprotein</keyword>
<reference evidence="20" key="1">
    <citation type="journal article" date="2013" name="Genome Announc.">
        <title>First genome sequence of a syntrophic acetate-oxidizing bacterium, Tepidanaerobacter acetatoxydans strain Re1.</title>
        <authorList>
            <person name="Manzoor S."/>
            <person name="Bongcam-Rudloff E."/>
            <person name="Schnurer A."/>
            <person name="Muller B."/>
        </authorList>
    </citation>
    <scope>NUCLEOTIDE SEQUENCE [LARGE SCALE GENOMIC DNA]</scope>
    <source>
        <strain evidence="20">Re1</strain>
    </source>
</reference>
<evidence type="ECO:0000256" key="13">
    <source>
        <dbReference type="PIRSR" id="PIRSR000350-2"/>
    </source>
</evidence>
<dbReference type="SUPFAM" id="SSF55424">
    <property type="entry name" value="FAD/NAD-linked reductases, dimerisation (C-terminal) domain"/>
    <property type="match status" value="1"/>
</dbReference>
<evidence type="ECO:0000256" key="15">
    <source>
        <dbReference type="PIRSR" id="PIRSR000350-4"/>
    </source>
</evidence>
<dbReference type="AlphaFoldDB" id="F4LVP7"/>
<comment type="similarity">
    <text evidence="2 16">Belongs to the class-I pyridine nucleotide-disulfide oxidoreductase family.</text>
</comment>
<dbReference type="RefSeq" id="WP_013777667.1">
    <property type="nucleotide sequence ID" value="NC_015519.1"/>
</dbReference>
<keyword evidence="5" id="KW-0963">Cytoplasm</keyword>
<comment type="cofactor">
    <cofactor evidence="14 16">
        <name>FAD</name>
        <dbReference type="ChEBI" id="CHEBI:57692"/>
    </cofactor>
    <text evidence="14 16">Binds 1 FAD per subunit.</text>
</comment>
<accession>L0S0H4</accession>
<dbReference type="GO" id="GO:0005737">
    <property type="term" value="C:cytoplasm"/>
    <property type="evidence" value="ECO:0007669"/>
    <property type="project" value="UniProtKB-SubCell"/>
</dbReference>
<dbReference type="NCBIfam" id="TIGR01350">
    <property type="entry name" value="lipoamide_DH"/>
    <property type="match status" value="1"/>
</dbReference>
<dbReference type="KEGG" id="tep:TepRe1_0556"/>
<sequence length="460" mass="49654">MTKKIVIIGAGPGGYVGAIKAAKMGAEVTIVDKDKVGGTCLNRGCIPTKALLASSDVLTNVKEAKDFGIMIEGEVKPDINFMMDRKDKIVERLVNGIEFLLDKNNVKFVKGCGRITDKNHVEVVKDDNSIEELEADAIIIATGSLPAQIPIFPYDGKKVIISDEALNLREIPKSMIIVGAGVIGCEFGMFFNNLGTSITMVEMMDHALPLEDKEIGREMEKVLKRKKIKLLLKSKIEKVEKTDAGVKAILDNGKEIQADMMLVAIGRKANTSDIGLEQLGIAMDRGRILVNEYMQTNVEGIYAIGDVVPGPQLAHLASAEAECAVENILGNACKMDYRAVPRGVFTDPEVSGVGLTEEEALAEGYSIKKGDFAFRALGKAQAMGQFFGKVKIIADKKTDRLLGASIIGPHATDIIHELVVGVKYGLTAEQLGKVIHSHPTLSEAVMEALQDVNGQSVHKL</sequence>
<dbReference type="GO" id="GO:0006103">
    <property type="term" value="P:2-oxoglutarate metabolic process"/>
    <property type="evidence" value="ECO:0007669"/>
    <property type="project" value="TreeGrafter"/>
</dbReference>
<keyword evidence="11 16" id="KW-0676">Redox-active center</keyword>
<keyword evidence="8 16" id="KW-0560">Oxidoreductase</keyword>
<feature type="binding site" evidence="14">
    <location>
        <position position="49"/>
    </location>
    <ligand>
        <name>FAD</name>
        <dbReference type="ChEBI" id="CHEBI:57692"/>
    </ligand>
</feature>
<feature type="domain" description="FAD/NAD(P)-binding" evidence="18">
    <location>
        <begin position="3"/>
        <end position="321"/>
    </location>
</feature>
<dbReference type="Proteomes" id="UP000010802">
    <property type="component" value="Chromosome"/>
</dbReference>
<evidence type="ECO:0000256" key="12">
    <source>
        <dbReference type="ARBA" id="ARBA00049187"/>
    </source>
</evidence>
<protein>
    <recommendedName>
        <fullName evidence="4 16">Dihydrolipoyl dehydrogenase</fullName>
        <ecNumber evidence="3 16">1.8.1.4</ecNumber>
    </recommendedName>
</protein>
<dbReference type="PANTHER" id="PTHR22912">
    <property type="entry name" value="DISULFIDE OXIDOREDUCTASE"/>
    <property type="match status" value="1"/>
</dbReference>
<dbReference type="eggNOG" id="COG1249">
    <property type="taxonomic scope" value="Bacteria"/>
</dbReference>
<feature type="binding site" evidence="14">
    <location>
        <position position="306"/>
    </location>
    <ligand>
        <name>FAD</name>
        <dbReference type="ChEBI" id="CHEBI:57692"/>
    </ligand>
</feature>
<feature type="active site" description="Proton acceptor" evidence="13">
    <location>
        <position position="438"/>
    </location>
</feature>
<evidence type="ECO:0000256" key="4">
    <source>
        <dbReference type="ARBA" id="ARBA00016961"/>
    </source>
</evidence>
<evidence type="ECO:0000259" key="17">
    <source>
        <dbReference type="Pfam" id="PF02852"/>
    </source>
</evidence>
<organism evidence="19 20">
    <name type="scientific">Tepidanaerobacter acetatoxydans (strain DSM 21804 / JCM 16047 / Re1)</name>
    <dbReference type="NCBI Taxonomy" id="1209989"/>
    <lineage>
        <taxon>Bacteria</taxon>
        <taxon>Bacillati</taxon>
        <taxon>Bacillota</taxon>
        <taxon>Clostridia</taxon>
        <taxon>Thermosediminibacterales</taxon>
        <taxon>Tepidanaerobacteraceae</taxon>
        <taxon>Tepidanaerobacter</taxon>
    </lineage>
</organism>
<keyword evidence="9 14" id="KW-0520">NAD</keyword>
<feature type="binding site" evidence="14">
    <location>
        <position position="202"/>
    </location>
    <ligand>
        <name>NAD(+)</name>
        <dbReference type="ChEBI" id="CHEBI:57540"/>
    </ligand>
</feature>
<dbReference type="InterPro" id="IPR012999">
    <property type="entry name" value="Pyr_OxRdtase_I_AS"/>
</dbReference>
<dbReference type="InterPro" id="IPR016156">
    <property type="entry name" value="FAD/NAD-linked_Rdtase_dimer_sf"/>
</dbReference>
<name>F4LVP7_TEPAE</name>
<dbReference type="InterPro" id="IPR004099">
    <property type="entry name" value="Pyr_nucl-diS_OxRdtase_dimer"/>
</dbReference>
<dbReference type="HOGENOM" id="CLU_016755_0_3_9"/>
<dbReference type="PROSITE" id="PS00076">
    <property type="entry name" value="PYRIDINE_REDOX_1"/>
    <property type="match status" value="1"/>
</dbReference>
<dbReference type="STRING" id="1209989.TepRe1_0556"/>
<keyword evidence="10" id="KW-1015">Disulfide bond</keyword>
<evidence type="ECO:0000256" key="11">
    <source>
        <dbReference type="ARBA" id="ARBA00023284"/>
    </source>
</evidence>
<comment type="miscellaneous">
    <text evidence="16">The active site is a redox-active disulfide bond.</text>
</comment>